<organism evidence="7 8">
    <name type="scientific">Culter alburnus</name>
    <name type="common">Topmouth culter</name>
    <dbReference type="NCBI Taxonomy" id="194366"/>
    <lineage>
        <taxon>Eukaryota</taxon>
        <taxon>Metazoa</taxon>
        <taxon>Chordata</taxon>
        <taxon>Craniata</taxon>
        <taxon>Vertebrata</taxon>
        <taxon>Euteleostomi</taxon>
        <taxon>Actinopterygii</taxon>
        <taxon>Neopterygii</taxon>
        <taxon>Teleostei</taxon>
        <taxon>Ostariophysi</taxon>
        <taxon>Cypriniformes</taxon>
        <taxon>Xenocyprididae</taxon>
        <taxon>Xenocypridinae</taxon>
        <taxon>Culter</taxon>
    </lineage>
</organism>
<gene>
    <name evidence="7" type="ORF">ABG768_005128</name>
</gene>
<evidence type="ECO:0000256" key="4">
    <source>
        <dbReference type="ARBA" id="ARBA00022989"/>
    </source>
</evidence>
<evidence type="ECO:0000256" key="5">
    <source>
        <dbReference type="ARBA" id="ARBA00023136"/>
    </source>
</evidence>
<keyword evidence="5 6" id="KW-0472">Membrane</keyword>
<feature type="transmembrane region" description="Helical" evidence="6">
    <location>
        <begin position="35"/>
        <end position="53"/>
    </location>
</feature>
<proteinExistence type="inferred from homology"/>
<comment type="caution">
    <text evidence="7">The sequence shown here is derived from an EMBL/GenBank/DDBJ whole genome shotgun (WGS) entry which is preliminary data.</text>
</comment>
<name>A0AAW1ZR41_CULAL</name>
<dbReference type="Pfam" id="PF04103">
    <property type="entry name" value="CD20"/>
    <property type="match status" value="1"/>
</dbReference>
<dbReference type="Proteomes" id="UP001479290">
    <property type="component" value="Unassembled WGS sequence"/>
</dbReference>
<evidence type="ECO:0000313" key="7">
    <source>
        <dbReference type="EMBL" id="KAK9963909.1"/>
    </source>
</evidence>
<feature type="transmembrane region" description="Helical" evidence="6">
    <location>
        <begin position="65"/>
        <end position="84"/>
    </location>
</feature>
<feature type="transmembrane region" description="Helical" evidence="6">
    <location>
        <begin position="96"/>
        <end position="120"/>
    </location>
</feature>
<comment type="similarity">
    <text evidence="2">Belongs to the MS4A family.</text>
</comment>
<evidence type="ECO:0000256" key="3">
    <source>
        <dbReference type="ARBA" id="ARBA00022692"/>
    </source>
</evidence>
<evidence type="ECO:0000313" key="8">
    <source>
        <dbReference type="Proteomes" id="UP001479290"/>
    </source>
</evidence>
<evidence type="ECO:0000256" key="1">
    <source>
        <dbReference type="ARBA" id="ARBA00004141"/>
    </source>
</evidence>
<feature type="transmembrane region" description="Helical" evidence="6">
    <location>
        <begin position="154"/>
        <end position="174"/>
    </location>
</feature>
<evidence type="ECO:0000256" key="2">
    <source>
        <dbReference type="ARBA" id="ARBA00009565"/>
    </source>
</evidence>
<protein>
    <submittedName>
        <fullName evidence="7">Uncharacterized protein</fullName>
    </submittedName>
</protein>
<dbReference type="PANTHER" id="PTHR23320:SF157">
    <property type="entry name" value="SI:CH1073-291C23.2"/>
    <property type="match status" value="1"/>
</dbReference>
<dbReference type="InterPro" id="IPR030417">
    <property type="entry name" value="MS4A"/>
</dbReference>
<comment type="subcellular location">
    <subcellularLocation>
        <location evidence="1">Membrane</location>
        <topology evidence="1">Multi-pass membrane protein</topology>
    </subcellularLocation>
</comment>
<keyword evidence="4 6" id="KW-1133">Transmembrane helix</keyword>
<keyword evidence="3 6" id="KW-0812">Transmembrane</keyword>
<dbReference type="EMBL" id="JAWDJR010000013">
    <property type="protein sequence ID" value="KAK9963909.1"/>
    <property type="molecule type" value="Genomic_DNA"/>
</dbReference>
<evidence type="ECO:0000256" key="6">
    <source>
        <dbReference type="SAM" id="Phobius"/>
    </source>
</evidence>
<reference evidence="7 8" key="1">
    <citation type="submission" date="2024-05" db="EMBL/GenBank/DDBJ databases">
        <title>A high-quality chromosomal-level genome assembly of Topmouth culter (Culter alburnus).</title>
        <authorList>
            <person name="Zhao H."/>
        </authorList>
    </citation>
    <scope>NUCLEOTIDE SEQUENCE [LARGE SCALE GENOMIC DNA]</scope>
    <source>
        <strain evidence="7">CATC2023</strain>
        <tissue evidence="7">Muscle</tissue>
    </source>
</reference>
<dbReference type="PANTHER" id="PTHR23320">
    <property type="entry name" value="MEMBRANE-SPANNING 4-DOMAINS SUBFAMILY A MS4A -RELATED"/>
    <property type="match status" value="1"/>
</dbReference>
<dbReference type="GO" id="GO:0016020">
    <property type="term" value="C:membrane"/>
    <property type="evidence" value="ECO:0007669"/>
    <property type="project" value="UniProtKB-SubCell"/>
</dbReference>
<accession>A0AAW1ZR41</accession>
<keyword evidence="8" id="KW-1185">Reference proteome</keyword>
<dbReference type="InterPro" id="IPR007237">
    <property type="entry name" value="CD20-like"/>
</dbReference>
<sequence length="196" mass="21630">MVEDRAANGASEPVTMVTGGNKPVHRFLKGQPKSIGIVLAMMGICLFMFGIAIDVRSDATTSADMYSPFWLGTLFFICGLLYILSERSPSKKIITASLALSIISTIGAICACVDFSRAIVGLHHTYWSHLSENQTVEERRYVLQHYMSIDLMEQVFFCHSLIGGILLITMTFFARAALRSSRTQAVVVMRNLPSAE</sequence>
<dbReference type="AlphaFoldDB" id="A0AAW1ZR41"/>